<accession>A0ABV8SJ38</accession>
<evidence type="ECO:0000256" key="6">
    <source>
        <dbReference type="SAM" id="SignalP"/>
    </source>
</evidence>
<dbReference type="PANTHER" id="PTHR47053:SF3">
    <property type="entry name" value="GAMMA-D-GLUTAMYL-L-LYSINE DIPEPTIDYL-PEPTIDASE"/>
    <property type="match status" value="1"/>
</dbReference>
<comment type="caution">
    <text evidence="8">The sequence shown here is derived from an EMBL/GenBank/DDBJ whole genome shotgun (WGS) entry which is preliminary data.</text>
</comment>
<dbReference type="InterPro" id="IPR000064">
    <property type="entry name" value="NLP_P60_dom"/>
</dbReference>
<feature type="region of interest" description="Disordered" evidence="5">
    <location>
        <begin position="181"/>
        <end position="225"/>
    </location>
</feature>
<dbReference type="Proteomes" id="UP001595755">
    <property type="component" value="Unassembled WGS sequence"/>
</dbReference>
<evidence type="ECO:0000256" key="4">
    <source>
        <dbReference type="ARBA" id="ARBA00022807"/>
    </source>
</evidence>
<proteinExistence type="inferred from homology"/>
<dbReference type="Gene3D" id="3.90.1720.10">
    <property type="entry name" value="endopeptidase domain like (from Nostoc punctiforme)"/>
    <property type="match status" value="1"/>
</dbReference>
<dbReference type="InterPro" id="IPR038765">
    <property type="entry name" value="Papain-like_cys_pep_sf"/>
</dbReference>
<keyword evidence="4" id="KW-0788">Thiol protease</keyword>
<evidence type="ECO:0000313" key="8">
    <source>
        <dbReference type="EMBL" id="MFC4307265.1"/>
    </source>
</evidence>
<evidence type="ECO:0000256" key="3">
    <source>
        <dbReference type="ARBA" id="ARBA00022801"/>
    </source>
</evidence>
<dbReference type="PROSITE" id="PS51935">
    <property type="entry name" value="NLPC_P60"/>
    <property type="match status" value="1"/>
</dbReference>
<keyword evidence="6" id="KW-0732">Signal</keyword>
<dbReference type="SUPFAM" id="SSF54001">
    <property type="entry name" value="Cysteine proteinases"/>
    <property type="match status" value="1"/>
</dbReference>
<dbReference type="Pfam" id="PF00877">
    <property type="entry name" value="NLPC_P60"/>
    <property type="match status" value="1"/>
</dbReference>
<evidence type="ECO:0000259" key="7">
    <source>
        <dbReference type="PROSITE" id="PS51935"/>
    </source>
</evidence>
<feature type="signal peptide" evidence="6">
    <location>
        <begin position="1"/>
        <end position="32"/>
    </location>
</feature>
<dbReference type="RefSeq" id="WP_204603002.1">
    <property type="nucleotide sequence ID" value="NZ_JBHSED010000074.1"/>
</dbReference>
<keyword evidence="3" id="KW-0378">Hydrolase</keyword>
<feature type="compositionally biased region" description="Polar residues" evidence="5">
    <location>
        <begin position="188"/>
        <end position="221"/>
    </location>
</feature>
<organism evidence="8 9">
    <name type="scientific">Cohnella boryungensis</name>
    <dbReference type="NCBI Taxonomy" id="768479"/>
    <lineage>
        <taxon>Bacteria</taxon>
        <taxon>Bacillati</taxon>
        <taxon>Bacillota</taxon>
        <taxon>Bacilli</taxon>
        <taxon>Bacillales</taxon>
        <taxon>Paenibacillaceae</taxon>
        <taxon>Cohnella</taxon>
    </lineage>
</organism>
<dbReference type="PANTHER" id="PTHR47053">
    <property type="entry name" value="MUREIN DD-ENDOPEPTIDASE MEPH-RELATED"/>
    <property type="match status" value="1"/>
</dbReference>
<comment type="similarity">
    <text evidence="1">Belongs to the peptidase C40 family.</text>
</comment>
<gene>
    <name evidence="8" type="ORF">ACFO1S_27955</name>
</gene>
<feature type="domain" description="NlpC/P60" evidence="7">
    <location>
        <begin position="54"/>
        <end position="179"/>
    </location>
</feature>
<evidence type="ECO:0000256" key="1">
    <source>
        <dbReference type="ARBA" id="ARBA00007074"/>
    </source>
</evidence>
<dbReference type="EMBL" id="JBHSED010000074">
    <property type="protein sequence ID" value="MFC4307265.1"/>
    <property type="molecule type" value="Genomic_DNA"/>
</dbReference>
<name>A0ABV8SJ38_9BACL</name>
<keyword evidence="9" id="KW-1185">Reference proteome</keyword>
<sequence>MKNNFVRSNIGKAVAGAALSVTIALSAGSIFAGGPTAFAAATKSTTAVSKATSASVADDIIATGKKFMGVRYLYGAESNRTDAFDCSSFLQYIFKQNGIQLPRSSRDQSKVGVAVKKSDLQPGDLVFSDTNRDGVINHVSLYIGDGKLLHTYRVGIGVTISDFEGSAWDRNYVTARRVIPQDADNGSGDAQSGENSSQDNSAGQNDLTGTDASDNEVSQPYKTPFAAPSYWKQVRNYR</sequence>
<reference evidence="9" key="1">
    <citation type="journal article" date="2019" name="Int. J. Syst. Evol. Microbiol.">
        <title>The Global Catalogue of Microorganisms (GCM) 10K type strain sequencing project: providing services to taxonomists for standard genome sequencing and annotation.</title>
        <authorList>
            <consortium name="The Broad Institute Genomics Platform"/>
            <consortium name="The Broad Institute Genome Sequencing Center for Infectious Disease"/>
            <person name="Wu L."/>
            <person name="Ma J."/>
        </authorList>
    </citation>
    <scope>NUCLEOTIDE SEQUENCE [LARGE SCALE GENOMIC DNA]</scope>
    <source>
        <strain evidence="9">CGMCC 4.1641</strain>
    </source>
</reference>
<evidence type="ECO:0000256" key="2">
    <source>
        <dbReference type="ARBA" id="ARBA00022670"/>
    </source>
</evidence>
<evidence type="ECO:0000256" key="5">
    <source>
        <dbReference type="SAM" id="MobiDB-lite"/>
    </source>
</evidence>
<evidence type="ECO:0000313" key="9">
    <source>
        <dbReference type="Proteomes" id="UP001595755"/>
    </source>
</evidence>
<keyword evidence="2" id="KW-0645">Protease</keyword>
<feature type="chain" id="PRO_5046359593" evidence="6">
    <location>
        <begin position="33"/>
        <end position="238"/>
    </location>
</feature>
<protein>
    <submittedName>
        <fullName evidence="8">C40 family peptidase</fullName>
    </submittedName>
</protein>
<dbReference type="InterPro" id="IPR051202">
    <property type="entry name" value="Peptidase_C40"/>
</dbReference>